<proteinExistence type="inferred from homology"/>
<protein>
    <recommendedName>
        <fullName evidence="2">protein-tyrosine-phosphatase</fullName>
        <ecNumber evidence="2">3.1.3.48</ecNumber>
    </recommendedName>
</protein>
<dbReference type="GO" id="GO:0030145">
    <property type="term" value="F:manganese ion binding"/>
    <property type="evidence" value="ECO:0007669"/>
    <property type="project" value="InterPro"/>
</dbReference>
<comment type="caution">
    <text evidence="6">The sequence shown here is derived from an EMBL/GenBank/DDBJ whole genome shotgun (WGS) entry which is preliminary data.</text>
</comment>
<dbReference type="EMBL" id="JASCXW010000004">
    <property type="protein sequence ID" value="MDI6452409.1"/>
    <property type="molecule type" value="Genomic_DNA"/>
</dbReference>
<sequence length="229" mass="26338">MIDIHTHILPGVDDGSPSLESSIEMIKQEINDGVESIILTPHVQSHVQKVDHKAYNTIFENLKSEVLKQGLKINLYLGAEINYRSHLEPDYQAMSLAGSRYILVEFSPMVETPIEDIVYDISRSGFIPIVAHIERYQYLQFDDYYKIKNTGALLQMNASAILGLEKIVNKKLVHKLLKEKLIDFVATDTHHPEKRPPNMKACYDLLKKSYDESYLNEIFYLNQKKILSD</sequence>
<evidence type="ECO:0000256" key="1">
    <source>
        <dbReference type="ARBA" id="ARBA00005750"/>
    </source>
</evidence>
<dbReference type="Gene3D" id="3.20.20.140">
    <property type="entry name" value="Metal-dependent hydrolases"/>
    <property type="match status" value="1"/>
</dbReference>
<dbReference type="PANTHER" id="PTHR39181:SF1">
    <property type="entry name" value="TYROSINE-PROTEIN PHOSPHATASE YWQE"/>
    <property type="match status" value="1"/>
</dbReference>
<comment type="similarity">
    <text evidence="1">Belongs to the metallo-dependent hydrolases superfamily. CpsB/CapC family.</text>
</comment>
<dbReference type="InterPro" id="IPR016667">
    <property type="entry name" value="Caps_polysacc_synth_CpsB/CapC"/>
</dbReference>
<organism evidence="6 7">
    <name type="scientific">Peloplasma aerotolerans</name>
    <dbReference type="NCBI Taxonomy" id="3044389"/>
    <lineage>
        <taxon>Bacteria</taxon>
        <taxon>Bacillati</taxon>
        <taxon>Mycoplasmatota</taxon>
        <taxon>Mollicutes</taxon>
        <taxon>Acholeplasmatales</taxon>
        <taxon>Acholeplasmataceae</taxon>
        <taxon>Peloplasma</taxon>
    </lineage>
</organism>
<accession>A0AAW6U9T0</accession>
<dbReference type="AlphaFoldDB" id="A0AAW6U9T0"/>
<dbReference type="GO" id="GO:0004725">
    <property type="term" value="F:protein tyrosine phosphatase activity"/>
    <property type="evidence" value="ECO:0007669"/>
    <property type="project" value="UniProtKB-EC"/>
</dbReference>
<dbReference type="SUPFAM" id="SSF89550">
    <property type="entry name" value="PHP domain-like"/>
    <property type="match status" value="1"/>
</dbReference>
<dbReference type="PIRSF" id="PIRSF016557">
    <property type="entry name" value="Caps_synth_CpsB"/>
    <property type="match status" value="1"/>
</dbReference>
<comment type="catalytic activity">
    <reaction evidence="5">
        <text>O-phospho-L-tyrosyl-[protein] + H2O = L-tyrosyl-[protein] + phosphate</text>
        <dbReference type="Rhea" id="RHEA:10684"/>
        <dbReference type="Rhea" id="RHEA-COMP:10136"/>
        <dbReference type="Rhea" id="RHEA-COMP:20101"/>
        <dbReference type="ChEBI" id="CHEBI:15377"/>
        <dbReference type="ChEBI" id="CHEBI:43474"/>
        <dbReference type="ChEBI" id="CHEBI:46858"/>
        <dbReference type="ChEBI" id="CHEBI:61978"/>
        <dbReference type="EC" id="3.1.3.48"/>
    </reaction>
</comment>
<evidence type="ECO:0000256" key="3">
    <source>
        <dbReference type="ARBA" id="ARBA00022801"/>
    </source>
</evidence>
<gene>
    <name evidence="6" type="ORF">QJ521_02425</name>
</gene>
<dbReference type="RefSeq" id="WP_282838824.1">
    <property type="nucleotide sequence ID" value="NZ_JASCXW010000004.1"/>
</dbReference>
<evidence type="ECO:0000256" key="5">
    <source>
        <dbReference type="ARBA" id="ARBA00051722"/>
    </source>
</evidence>
<evidence type="ECO:0000313" key="7">
    <source>
        <dbReference type="Proteomes" id="UP001431532"/>
    </source>
</evidence>
<dbReference type="Proteomes" id="UP001431532">
    <property type="component" value="Unassembled WGS sequence"/>
</dbReference>
<evidence type="ECO:0000256" key="4">
    <source>
        <dbReference type="ARBA" id="ARBA00022912"/>
    </source>
</evidence>
<dbReference type="InterPro" id="IPR016195">
    <property type="entry name" value="Pol/histidinol_Pase-like"/>
</dbReference>
<evidence type="ECO:0000256" key="2">
    <source>
        <dbReference type="ARBA" id="ARBA00013064"/>
    </source>
</evidence>
<dbReference type="PANTHER" id="PTHR39181">
    <property type="entry name" value="TYROSINE-PROTEIN PHOSPHATASE YWQE"/>
    <property type="match status" value="1"/>
</dbReference>
<reference evidence="6" key="1">
    <citation type="submission" date="2023-05" db="EMBL/GenBank/DDBJ databases">
        <title>Mariniplasma microaerophilum sp. nov., a novel anaerobic mollicute isolated from terrestrial mud volcano, Taman Peninsula, Russia.</title>
        <authorList>
            <person name="Khomyakova M.A."/>
            <person name="Merkel A.Y."/>
            <person name="Slobodkin A.I."/>
        </authorList>
    </citation>
    <scope>NUCLEOTIDE SEQUENCE</scope>
    <source>
        <strain evidence="6">M4Ah</strain>
    </source>
</reference>
<dbReference type="EC" id="3.1.3.48" evidence="2"/>
<keyword evidence="7" id="KW-1185">Reference proteome</keyword>
<dbReference type="Pfam" id="PF19567">
    <property type="entry name" value="CpsB_CapC"/>
    <property type="match status" value="1"/>
</dbReference>
<keyword evidence="4" id="KW-0904">Protein phosphatase</keyword>
<keyword evidence="3" id="KW-0378">Hydrolase</keyword>
<evidence type="ECO:0000313" key="6">
    <source>
        <dbReference type="EMBL" id="MDI6452409.1"/>
    </source>
</evidence>
<name>A0AAW6U9T0_9MOLU</name>